<dbReference type="SMART" id="SM00248">
    <property type="entry name" value="ANK"/>
    <property type="match status" value="2"/>
</dbReference>
<evidence type="ECO:0000313" key="3">
    <source>
        <dbReference type="Proteomes" id="UP000053660"/>
    </source>
</evidence>
<dbReference type="OrthoDB" id="194358at2759"/>
<dbReference type="PROSITE" id="PS50297">
    <property type="entry name" value="ANK_REP_REGION"/>
    <property type="match status" value="1"/>
</dbReference>
<evidence type="ECO:0000313" key="2">
    <source>
        <dbReference type="EMBL" id="KHJ86027.1"/>
    </source>
</evidence>
<keyword evidence="1" id="KW-0040">ANK repeat</keyword>
<reference evidence="2 3" key="1">
    <citation type="submission" date="2014-03" db="EMBL/GenBank/DDBJ databases">
        <title>Draft genome of the hookworm Oesophagostomum dentatum.</title>
        <authorList>
            <person name="Mitreva M."/>
        </authorList>
    </citation>
    <scope>NUCLEOTIDE SEQUENCE [LARGE SCALE GENOMIC DNA]</scope>
    <source>
        <strain evidence="2 3">OD-Hann</strain>
    </source>
</reference>
<dbReference type="InterPro" id="IPR036770">
    <property type="entry name" value="Ankyrin_rpt-contain_sf"/>
</dbReference>
<dbReference type="Proteomes" id="UP000053660">
    <property type="component" value="Unassembled WGS sequence"/>
</dbReference>
<dbReference type="AlphaFoldDB" id="A0A0B1SR90"/>
<dbReference type="Pfam" id="PF12796">
    <property type="entry name" value="Ank_2"/>
    <property type="match status" value="1"/>
</dbReference>
<sequence length="79" mass="8748">MYFLVSRNILLYAVITTAKEELKQRHDITAKVLIDAGSDIEAKNSHEETALDLAVANGKLETVKMLLQNGAVIEHPNDD</sequence>
<accession>A0A0B1SR90</accession>
<evidence type="ECO:0000256" key="1">
    <source>
        <dbReference type="PROSITE-ProRule" id="PRU00023"/>
    </source>
</evidence>
<feature type="non-terminal residue" evidence="2">
    <location>
        <position position="79"/>
    </location>
</feature>
<proteinExistence type="predicted"/>
<keyword evidence="3" id="KW-1185">Reference proteome</keyword>
<dbReference type="SUPFAM" id="SSF48403">
    <property type="entry name" value="Ankyrin repeat"/>
    <property type="match status" value="1"/>
</dbReference>
<name>A0A0B1SR90_OESDE</name>
<feature type="repeat" description="ANK" evidence="1">
    <location>
        <begin position="46"/>
        <end position="78"/>
    </location>
</feature>
<organism evidence="2 3">
    <name type="scientific">Oesophagostomum dentatum</name>
    <name type="common">Nodular worm</name>
    <dbReference type="NCBI Taxonomy" id="61180"/>
    <lineage>
        <taxon>Eukaryota</taxon>
        <taxon>Metazoa</taxon>
        <taxon>Ecdysozoa</taxon>
        <taxon>Nematoda</taxon>
        <taxon>Chromadorea</taxon>
        <taxon>Rhabditida</taxon>
        <taxon>Rhabditina</taxon>
        <taxon>Rhabditomorpha</taxon>
        <taxon>Strongyloidea</taxon>
        <taxon>Strongylidae</taxon>
        <taxon>Oesophagostomum</taxon>
    </lineage>
</organism>
<dbReference type="Gene3D" id="1.25.40.20">
    <property type="entry name" value="Ankyrin repeat-containing domain"/>
    <property type="match status" value="1"/>
</dbReference>
<protein>
    <submittedName>
        <fullName evidence="2">Ankyrin repeat protein</fullName>
    </submittedName>
</protein>
<dbReference type="EMBL" id="KN561796">
    <property type="protein sequence ID" value="KHJ86027.1"/>
    <property type="molecule type" value="Genomic_DNA"/>
</dbReference>
<gene>
    <name evidence="2" type="ORF">OESDEN_14235</name>
</gene>
<dbReference type="InterPro" id="IPR002110">
    <property type="entry name" value="Ankyrin_rpt"/>
</dbReference>
<dbReference type="PROSITE" id="PS50088">
    <property type="entry name" value="ANK_REPEAT"/>
    <property type="match status" value="1"/>
</dbReference>